<dbReference type="PANTHER" id="PTHR44943">
    <property type="entry name" value="CELLULOSE SYNTHASE OPERON PROTEIN C"/>
    <property type="match status" value="1"/>
</dbReference>
<evidence type="ECO:0000256" key="2">
    <source>
        <dbReference type="ARBA" id="ARBA00022803"/>
    </source>
</evidence>
<reference evidence="4 5" key="1">
    <citation type="submission" date="2021-08" db="EMBL/GenBank/DDBJ databases">
        <authorList>
            <person name="Peeters C."/>
        </authorList>
    </citation>
    <scope>NUCLEOTIDE SEQUENCE [LARGE SCALE GENOMIC DNA]</scope>
    <source>
        <strain evidence="4 5">LMG 21510</strain>
    </source>
</reference>
<evidence type="ECO:0000313" key="4">
    <source>
        <dbReference type="EMBL" id="CAG9172754.1"/>
    </source>
</evidence>
<feature type="region of interest" description="Disordered" evidence="3">
    <location>
        <begin position="206"/>
        <end position="274"/>
    </location>
</feature>
<dbReference type="Proteomes" id="UP000721236">
    <property type="component" value="Unassembled WGS sequence"/>
</dbReference>
<proteinExistence type="predicted"/>
<dbReference type="Gene3D" id="1.25.40.10">
    <property type="entry name" value="Tetratricopeptide repeat domain"/>
    <property type="match status" value="1"/>
</dbReference>
<dbReference type="SMART" id="SM00028">
    <property type="entry name" value="TPR"/>
    <property type="match status" value="4"/>
</dbReference>
<dbReference type="InterPro" id="IPR051685">
    <property type="entry name" value="Ycf3/AcsC/BcsC/TPR_MFPF"/>
</dbReference>
<gene>
    <name evidence="4" type="ORF">LMG21510_02060</name>
</gene>
<dbReference type="InterPro" id="IPR011990">
    <property type="entry name" value="TPR-like_helical_dom_sf"/>
</dbReference>
<feature type="region of interest" description="Disordered" evidence="3">
    <location>
        <begin position="51"/>
        <end position="74"/>
    </location>
</feature>
<dbReference type="EMBL" id="CAJZAH010000002">
    <property type="protein sequence ID" value="CAG9172754.1"/>
    <property type="molecule type" value="Genomic_DNA"/>
</dbReference>
<dbReference type="InterPro" id="IPR019734">
    <property type="entry name" value="TPR_rpt"/>
</dbReference>
<keyword evidence="2" id="KW-0802">TPR repeat</keyword>
<keyword evidence="1" id="KW-0677">Repeat</keyword>
<feature type="compositionally biased region" description="Low complexity" evidence="3">
    <location>
        <begin position="51"/>
        <end position="63"/>
    </location>
</feature>
<keyword evidence="5" id="KW-1185">Reference proteome</keyword>
<evidence type="ECO:0008006" key="6">
    <source>
        <dbReference type="Google" id="ProtNLM"/>
    </source>
</evidence>
<evidence type="ECO:0000256" key="3">
    <source>
        <dbReference type="SAM" id="MobiDB-lite"/>
    </source>
</evidence>
<sequence>MSLLQSNATTLAACAAKPSATPGRARRATVAATLAASVAAMLALLPAGPAHAQTGATAPAGGPKPLSRTGSADPGMVEAENAAAQKRYQEAIERFDRVIAANPRNAQARFERAWAIAQSGRDDEAIQAFHEIAQDFPELPEPHNNLALLYARRGDLKRAEAELLLALDARPGYAIAYTNLGDVYRALSEQAYAAALKRNPGDARAKAGLAQVRTSSSKPAVKPAGKGGQSADPSQQERREGDNASSASGTEGSGTADVPPPRSLEPVRGMPSLD</sequence>
<dbReference type="SUPFAM" id="SSF48452">
    <property type="entry name" value="TPR-like"/>
    <property type="match status" value="1"/>
</dbReference>
<dbReference type="PANTHER" id="PTHR44943:SF8">
    <property type="entry name" value="TPR REPEAT-CONTAINING PROTEIN MJ0263"/>
    <property type="match status" value="1"/>
</dbReference>
<dbReference type="Pfam" id="PF13432">
    <property type="entry name" value="TPR_16"/>
    <property type="match status" value="1"/>
</dbReference>
<accession>A0ABM8WYW0</accession>
<dbReference type="RefSeq" id="WP_224041551.1">
    <property type="nucleotide sequence ID" value="NZ_CAJZAH010000002.1"/>
</dbReference>
<feature type="compositionally biased region" description="Low complexity" evidence="3">
    <location>
        <begin position="244"/>
        <end position="256"/>
    </location>
</feature>
<organism evidence="4 5">
    <name type="scientific">Cupriavidus respiraculi</name>
    <dbReference type="NCBI Taxonomy" id="195930"/>
    <lineage>
        <taxon>Bacteria</taxon>
        <taxon>Pseudomonadati</taxon>
        <taxon>Pseudomonadota</taxon>
        <taxon>Betaproteobacteria</taxon>
        <taxon>Burkholderiales</taxon>
        <taxon>Burkholderiaceae</taxon>
        <taxon>Cupriavidus</taxon>
    </lineage>
</organism>
<comment type="caution">
    <text evidence="4">The sequence shown here is derived from an EMBL/GenBank/DDBJ whole genome shotgun (WGS) entry which is preliminary data.</text>
</comment>
<name>A0ABM8WYW0_9BURK</name>
<protein>
    <recommendedName>
        <fullName evidence="6">Tetratricopeptide repeat protein</fullName>
    </recommendedName>
</protein>
<evidence type="ECO:0000256" key="1">
    <source>
        <dbReference type="ARBA" id="ARBA00022737"/>
    </source>
</evidence>
<evidence type="ECO:0000313" key="5">
    <source>
        <dbReference type="Proteomes" id="UP000721236"/>
    </source>
</evidence>